<organism evidence="1">
    <name type="scientific">Arundo donax</name>
    <name type="common">Giant reed</name>
    <name type="synonym">Donax arundinaceus</name>
    <dbReference type="NCBI Taxonomy" id="35708"/>
    <lineage>
        <taxon>Eukaryota</taxon>
        <taxon>Viridiplantae</taxon>
        <taxon>Streptophyta</taxon>
        <taxon>Embryophyta</taxon>
        <taxon>Tracheophyta</taxon>
        <taxon>Spermatophyta</taxon>
        <taxon>Magnoliopsida</taxon>
        <taxon>Liliopsida</taxon>
        <taxon>Poales</taxon>
        <taxon>Poaceae</taxon>
        <taxon>PACMAD clade</taxon>
        <taxon>Arundinoideae</taxon>
        <taxon>Arundineae</taxon>
        <taxon>Arundo</taxon>
    </lineage>
</organism>
<evidence type="ECO:0000313" key="1">
    <source>
        <dbReference type="EMBL" id="JAD17016.1"/>
    </source>
</evidence>
<reference evidence="1" key="2">
    <citation type="journal article" date="2015" name="Data Brief">
        <title>Shoot transcriptome of the giant reed, Arundo donax.</title>
        <authorList>
            <person name="Barrero R.A."/>
            <person name="Guerrero F.D."/>
            <person name="Moolhuijzen P."/>
            <person name="Goolsby J.A."/>
            <person name="Tidwell J."/>
            <person name="Bellgard S.E."/>
            <person name="Bellgard M.I."/>
        </authorList>
    </citation>
    <scope>NUCLEOTIDE SEQUENCE</scope>
    <source>
        <tissue evidence="1">Shoot tissue taken approximately 20 cm above the soil surface</tissue>
    </source>
</reference>
<dbReference type="AlphaFoldDB" id="A0A0A9UPI4"/>
<proteinExistence type="predicted"/>
<name>A0A0A9UPI4_ARUDO</name>
<reference evidence="1" key="1">
    <citation type="submission" date="2014-09" db="EMBL/GenBank/DDBJ databases">
        <authorList>
            <person name="Magalhaes I.L.F."/>
            <person name="Oliveira U."/>
            <person name="Santos F.R."/>
            <person name="Vidigal T.H.D.A."/>
            <person name="Brescovit A.D."/>
            <person name="Santos A.J."/>
        </authorList>
    </citation>
    <scope>NUCLEOTIDE SEQUENCE</scope>
    <source>
        <tissue evidence="1">Shoot tissue taken approximately 20 cm above the soil surface</tissue>
    </source>
</reference>
<protein>
    <submittedName>
        <fullName evidence="1">Uncharacterized protein</fullName>
    </submittedName>
</protein>
<sequence length="53" mass="6023">MVSRVYLPSLRCTRCAQRCFNVLASDVVATQLVSREDSRAELREGRQLRPVSV</sequence>
<dbReference type="EMBL" id="GBRH01280879">
    <property type="protein sequence ID" value="JAD17016.1"/>
    <property type="molecule type" value="Transcribed_RNA"/>
</dbReference>
<accession>A0A0A9UPI4</accession>